<evidence type="ECO:0000313" key="4">
    <source>
        <dbReference type="Proteomes" id="UP000766153"/>
    </source>
</evidence>
<dbReference type="Pfam" id="PF04122">
    <property type="entry name" value="CW_binding_2"/>
    <property type="match status" value="3"/>
</dbReference>
<comment type="caution">
    <text evidence="3">The sequence shown here is derived from an EMBL/GenBank/DDBJ whole genome shotgun (WGS) entry which is preliminary data.</text>
</comment>
<evidence type="ECO:0000256" key="2">
    <source>
        <dbReference type="ARBA" id="ARBA00022737"/>
    </source>
</evidence>
<dbReference type="Pfam" id="PF12799">
    <property type="entry name" value="LRR_4"/>
    <property type="match status" value="1"/>
</dbReference>
<dbReference type="PROSITE" id="PS51450">
    <property type="entry name" value="LRR"/>
    <property type="match status" value="2"/>
</dbReference>
<keyword evidence="4" id="KW-1185">Reference proteome</keyword>
<accession>A0ABS0QUB3</accession>
<dbReference type="RefSeq" id="WP_198191538.1">
    <property type="nucleotide sequence ID" value="NZ_JACFRB010000001.1"/>
</dbReference>
<dbReference type="InterPro" id="IPR025875">
    <property type="entry name" value="Leu-rich_rpt_4"/>
</dbReference>
<evidence type="ECO:0000313" key="3">
    <source>
        <dbReference type="EMBL" id="MBI0105372.1"/>
    </source>
</evidence>
<name>A0ABS0QUB3_9BIFI</name>
<organism evidence="3 4">
    <name type="scientific">Bifidobacterium polysaccharolyticum</name>
    <dbReference type="NCBI Taxonomy" id="2750967"/>
    <lineage>
        <taxon>Bacteria</taxon>
        <taxon>Bacillati</taxon>
        <taxon>Actinomycetota</taxon>
        <taxon>Actinomycetes</taxon>
        <taxon>Bifidobacteriales</taxon>
        <taxon>Bifidobacteriaceae</taxon>
        <taxon>Bifidobacterium</taxon>
    </lineage>
</organism>
<dbReference type="InterPro" id="IPR007253">
    <property type="entry name" value="Cell_wall-bd_2"/>
</dbReference>
<proteinExistence type="predicted"/>
<gene>
    <name evidence="3" type="ORF">H3T91_02510</name>
</gene>
<dbReference type="InterPro" id="IPR032675">
    <property type="entry name" value="LRR_dom_sf"/>
</dbReference>
<dbReference type="EMBL" id="JACFRB010000001">
    <property type="protein sequence ID" value="MBI0105372.1"/>
    <property type="molecule type" value="Genomic_DNA"/>
</dbReference>
<sequence>MKESKLSKVKTSLPLKLGAGLICGATLIACVGALTVPARAATESKCGDDNTLKVCVPNGALRDAIKQSVDTINSAAGVAGSTTDDTLVKDVKDKALRLTVNDQVNSDPAFDLAGLSTFTKTTSLTLKNDGLRDLSELSGLKDLETLDLSENPIVDGLTQLNKKPNLKTLTVDGNGSQFIDGLSTVGSFKSLTKLSLQNQRLTDISALGGLKNLTTLNLTNNKISDVTPLRKLTALTSVTLDKNQIKDITPLLGNLSLAESGLKADEQAITLKPDHEFNKKADWVLDGLKIGRVYAKITDQSPSGVRAPNNSKVTWPAPASDSYVWFKFDTDVSAPNNVKLGHYSGQVMQFRSVIQRLSGNDRYDTMGEIVEEAYNTVPSNGTVIVASGDNFPDALAASGLSGLADAPVILTNSYRLSARADGQISRLSPNKVIVIGGESAVSDSVVNQIEKRVAREAKVVRISGDTRRDTANEIFAQAKKQVSANWQDDTAIIATGENFTDALSISAYAQKNKYPVFLSGKTGLDASTIKDIKGYGFTKIVIAGGSAAVPNSVIAQLKGAGVSESNIVRLGGATRYQTSLEIAKFAYSDLRPATPVFATGENFPDALAGGVLAGRKDAPLLLVSPDTSVNHDALNWIKSTHEFVRNGTAYVLGGTDAVSEAVSADIASVLTEQ</sequence>
<dbReference type="SUPFAM" id="SSF52058">
    <property type="entry name" value="L domain-like"/>
    <property type="match status" value="1"/>
</dbReference>
<dbReference type="Gene3D" id="3.40.50.12090">
    <property type="match status" value="2"/>
</dbReference>
<evidence type="ECO:0000256" key="1">
    <source>
        <dbReference type="ARBA" id="ARBA00022614"/>
    </source>
</evidence>
<dbReference type="Gene3D" id="3.80.10.10">
    <property type="entry name" value="Ribonuclease Inhibitor"/>
    <property type="match status" value="1"/>
</dbReference>
<dbReference type="InterPro" id="IPR051922">
    <property type="entry name" value="Bact_Sporulation_Assoc"/>
</dbReference>
<dbReference type="PROSITE" id="PS51257">
    <property type="entry name" value="PROKAR_LIPOPROTEIN"/>
    <property type="match status" value="1"/>
</dbReference>
<reference evidence="3 4" key="1">
    <citation type="submission" date="2020-07" db="EMBL/GenBank/DDBJ databases">
        <title>Isolated bacteria genomes of Apis mellifera.</title>
        <authorList>
            <person name="Wu J."/>
            <person name="Zheng H."/>
        </authorList>
    </citation>
    <scope>NUCLEOTIDE SEQUENCE [LARGE SCALE GENOMIC DNA]</scope>
    <source>
        <strain evidence="3 4">B14448H7</strain>
    </source>
</reference>
<dbReference type="PANTHER" id="PTHR30032">
    <property type="entry name" value="N-ACETYLMURAMOYL-L-ALANINE AMIDASE-RELATED"/>
    <property type="match status" value="1"/>
</dbReference>
<keyword evidence="2" id="KW-0677">Repeat</keyword>
<dbReference type="Proteomes" id="UP000766153">
    <property type="component" value="Unassembled WGS sequence"/>
</dbReference>
<dbReference type="InterPro" id="IPR001611">
    <property type="entry name" value="Leu-rich_rpt"/>
</dbReference>
<keyword evidence="1" id="KW-0433">Leucine-rich repeat</keyword>
<protein>
    <submittedName>
        <fullName evidence="3">Cell wall-binding repeat-containing protein</fullName>
    </submittedName>
</protein>
<dbReference type="PANTHER" id="PTHR30032:SF8">
    <property type="entry name" value="GERMINATION-SPECIFIC N-ACETYLMURAMOYL-L-ALANINE AMIDASE"/>
    <property type="match status" value="1"/>
</dbReference>